<dbReference type="InterPro" id="IPR000757">
    <property type="entry name" value="Beta-glucanase-like"/>
</dbReference>
<dbReference type="GO" id="GO:0004553">
    <property type="term" value="F:hydrolase activity, hydrolyzing O-glycosyl compounds"/>
    <property type="evidence" value="ECO:0007669"/>
    <property type="project" value="InterPro"/>
</dbReference>
<dbReference type="EMBL" id="AWQX01000050">
    <property type="protein sequence ID" value="EST35495.1"/>
    <property type="molecule type" value="Genomic_DNA"/>
</dbReference>
<dbReference type="Gene3D" id="2.60.120.200">
    <property type="match status" value="1"/>
</dbReference>
<sequence length="337" mass="37047">MPTVTQLYLAPAYAIAGNEVAATLKVRSTVSFTAQTLTVAVRDAFGHNLDFIGVHNVTITPAGYTLTTPSKTFYPGEYTIFGAYQLGGVWYSLPSVLMIVGEAHGGGSGPTEGKSVVWAEHFEHPLSRDRWNSAGTSAYQYYTHNPNDDKLDWIHADKVTVANNIVTFTAVPGNETLENGKKAWNTGLITTEGTLEAFEVRANDYVETLVQMPAELGAWPALWTWRDGDNEVDNFEYHPDNPNLLEFTNHVRFGQDYYTNAQAVAPLVWVTIGTLYGATSVDWYINGTRVFSDGTGVPASWTAFLILNLSVCAGAFHPTPIPPGPLVFRADYIQVWR</sequence>
<dbReference type="PROSITE" id="PS51762">
    <property type="entry name" value="GH16_2"/>
    <property type="match status" value="1"/>
</dbReference>
<protein>
    <recommendedName>
        <fullName evidence="1">GH16 domain-containing protein</fullName>
    </recommendedName>
</protein>
<name>V6KTH0_STRRC</name>
<dbReference type="Proteomes" id="UP000017984">
    <property type="component" value="Chromosome"/>
</dbReference>
<proteinExistence type="predicted"/>
<comment type="caution">
    <text evidence="2">The sequence shown here is derived from an EMBL/GenBank/DDBJ whole genome shotgun (WGS) entry which is preliminary data.</text>
</comment>
<dbReference type="InterPro" id="IPR013320">
    <property type="entry name" value="ConA-like_dom_sf"/>
</dbReference>
<organism evidence="2 3">
    <name type="scientific">Streptomyces roseochromogenus subsp. oscitans DS 12.976</name>
    <dbReference type="NCBI Taxonomy" id="1352936"/>
    <lineage>
        <taxon>Bacteria</taxon>
        <taxon>Bacillati</taxon>
        <taxon>Actinomycetota</taxon>
        <taxon>Actinomycetes</taxon>
        <taxon>Kitasatosporales</taxon>
        <taxon>Streptomycetaceae</taxon>
        <taxon>Streptomyces</taxon>
    </lineage>
</organism>
<keyword evidence="3" id="KW-1185">Reference proteome</keyword>
<dbReference type="RefSeq" id="WP_023545080.1">
    <property type="nucleotide sequence ID" value="NZ_CM002285.1"/>
</dbReference>
<dbReference type="PATRIC" id="fig|1352936.5.peg.1155"/>
<evidence type="ECO:0000259" key="1">
    <source>
        <dbReference type="PROSITE" id="PS51762"/>
    </source>
</evidence>
<accession>V6KTH0</accession>
<dbReference type="SUPFAM" id="SSF49899">
    <property type="entry name" value="Concanavalin A-like lectins/glucanases"/>
    <property type="match status" value="1"/>
</dbReference>
<feature type="domain" description="GH16" evidence="1">
    <location>
        <begin position="116"/>
        <end position="337"/>
    </location>
</feature>
<gene>
    <name evidence="2" type="ORF">M878_05390</name>
</gene>
<reference evidence="2 3" key="1">
    <citation type="journal article" date="2014" name="Genome Announc.">
        <title>Draft Genome Sequence of Streptomyces roseochromogenes subsp. oscitans DS 12.976, Producer of the Aminocoumarin Antibiotic Clorobiocin.</title>
        <authorList>
            <person name="Ruckert C."/>
            <person name="Kalinowski J."/>
            <person name="Heide L."/>
            <person name="Apel A.K."/>
        </authorList>
    </citation>
    <scope>NUCLEOTIDE SEQUENCE [LARGE SCALE GENOMIC DNA]</scope>
    <source>
        <strain evidence="2 3">DS 12.976</strain>
    </source>
</reference>
<dbReference type="AlphaFoldDB" id="V6KTH0"/>
<dbReference type="HOGENOM" id="CLU_046114_0_0_11"/>
<dbReference type="GO" id="GO:0005975">
    <property type="term" value="P:carbohydrate metabolic process"/>
    <property type="evidence" value="ECO:0007669"/>
    <property type="project" value="InterPro"/>
</dbReference>
<evidence type="ECO:0000313" key="2">
    <source>
        <dbReference type="EMBL" id="EST35495.1"/>
    </source>
</evidence>
<evidence type="ECO:0000313" key="3">
    <source>
        <dbReference type="Proteomes" id="UP000017984"/>
    </source>
</evidence>